<protein>
    <submittedName>
        <fullName evidence="1">Acyl carrier protein</fullName>
    </submittedName>
</protein>
<dbReference type="EMBL" id="CP036339">
    <property type="protein sequence ID" value="QDT75481.1"/>
    <property type="molecule type" value="Genomic_DNA"/>
</dbReference>
<dbReference type="RefSeq" id="WP_145435161.1">
    <property type="nucleotide sequence ID" value="NZ_CP036339.1"/>
</dbReference>
<accession>A0A517U4C4</accession>
<organism evidence="1 2">
    <name type="scientific">Lacipirellula limnantheis</name>
    <dbReference type="NCBI Taxonomy" id="2528024"/>
    <lineage>
        <taxon>Bacteria</taxon>
        <taxon>Pseudomonadati</taxon>
        <taxon>Planctomycetota</taxon>
        <taxon>Planctomycetia</taxon>
        <taxon>Pirellulales</taxon>
        <taxon>Lacipirellulaceae</taxon>
        <taxon>Lacipirellula</taxon>
    </lineage>
</organism>
<sequence length="86" mass="9925">MGIDLLWIVLEAEEEFNIRLDHDDVPLFVSDLLEPAIAAIRQQHPERLLTDDDIWRQLRRMISEQLGVPLEQVTKTANFVTDLGCV</sequence>
<evidence type="ECO:0000313" key="2">
    <source>
        <dbReference type="Proteomes" id="UP000317909"/>
    </source>
</evidence>
<dbReference type="AlphaFoldDB" id="A0A517U4C4"/>
<gene>
    <name evidence="1" type="ORF">I41_46920</name>
</gene>
<reference evidence="1 2" key="1">
    <citation type="submission" date="2019-02" db="EMBL/GenBank/DDBJ databases">
        <title>Deep-cultivation of Planctomycetes and their phenomic and genomic characterization uncovers novel biology.</title>
        <authorList>
            <person name="Wiegand S."/>
            <person name="Jogler M."/>
            <person name="Boedeker C."/>
            <person name="Pinto D."/>
            <person name="Vollmers J."/>
            <person name="Rivas-Marin E."/>
            <person name="Kohn T."/>
            <person name="Peeters S.H."/>
            <person name="Heuer A."/>
            <person name="Rast P."/>
            <person name="Oberbeckmann S."/>
            <person name="Bunk B."/>
            <person name="Jeske O."/>
            <person name="Meyerdierks A."/>
            <person name="Storesund J.E."/>
            <person name="Kallscheuer N."/>
            <person name="Luecker S."/>
            <person name="Lage O.M."/>
            <person name="Pohl T."/>
            <person name="Merkel B.J."/>
            <person name="Hornburger P."/>
            <person name="Mueller R.-W."/>
            <person name="Bruemmer F."/>
            <person name="Labrenz M."/>
            <person name="Spormann A.M."/>
            <person name="Op den Camp H."/>
            <person name="Overmann J."/>
            <person name="Amann R."/>
            <person name="Jetten M.S.M."/>
            <person name="Mascher T."/>
            <person name="Medema M.H."/>
            <person name="Devos D.P."/>
            <person name="Kaster A.-K."/>
            <person name="Ovreas L."/>
            <person name="Rohde M."/>
            <person name="Galperin M.Y."/>
            <person name="Jogler C."/>
        </authorList>
    </citation>
    <scope>NUCLEOTIDE SEQUENCE [LARGE SCALE GENOMIC DNA]</scope>
    <source>
        <strain evidence="1 2">I41</strain>
    </source>
</reference>
<evidence type="ECO:0000313" key="1">
    <source>
        <dbReference type="EMBL" id="QDT75481.1"/>
    </source>
</evidence>
<name>A0A517U4C4_9BACT</name>
<dbReference type="KEGG" id="llh:I41_46920"/>
<keyword evidence="2" id="KW-1185">Reference proteome</keyword>
<proteinExistence type="predicted"/>
<dbReference type="Proteomes" id="UP000317909">
    <property type="component" value="Chromosome"/>
</dbReference>